<dbReference type="InterPro" id="IPR036095">
    <property type="entry name" value="PTS_EIIB-like_sf"/>
</dbReference>
<feature type="modified residue" description="Phosphocysteine; by EIIA" evidence="7">
    <location>
        <position position="8"/>
    </location>
</feature>
<evidence type="ECO:0000256" key="6">
    <source>
        <dbReference type="ARBA" id="ARBA00022777"/>
    </source>
</evidence>
<dbReference type="GO" id="GO:0016301">
    <property type="term" value="F:kinase activity"/>
    <property type="evidence" value="ECO:0007669"/>
    <property type="project" value="UniProtKB-KW"/>
</dbReference>
<evidence type="ECO:0000259" key="8">
    <source>
        <dbReference type="PROSITE" id="PS51100"/>
    </source>
</evidence>
<dbReference type="RefSeq" id="WP_104059417.1">
    <property type="nucleotide sequence ID" value="NZ_PREZ01000007.1"/>
</dbReference>
<dbReference type="Proteomes" id="UP000239047">
    <property type="component" value="Unassembled WGS sequence"/>
</dbReference>
<proteinExistence type="predicted"/>
<keyword evidence="5" id="KW-0598">Phosphotransferase system</keyword>
<evidence type="ECO:0000256" key="3">
    <source>
        <dbReference type="ARBA" id="ARBA00022597"/>
    </source>
</evidence>
<dbReference type="GO" id="GO:0009401">
    <property type="term" value="P:phosphoenolpyruvate-dependent sugar phosphotransferase system"/>
    <property type="evidence" value="ECO:0007669"/>
    <property type="project" value="UniProtKB-KW"/>
</dbReference>
<dbReference type="EMBL" id="PREZ01000007">
    <property type="protein sequence ID" value="PPA69197.1"/>
    <property type="molecule type" value="Genomic_DNA"/>
</dbReference>
<keyword evidence="2" id="KW-0597">Phosphoprotein</keyword>
<evidence type="ECO:0000256" key="1">
    <source>
        <dbReference type="ARBA" id="ARBA00022448"/>
    </source>
</evidence>
<gene>
    <name evidence="9" type="ORF">C4B60_18005</name>
</gene>
<dbReference type="PANTHER" id="PTHR34581:SF2">
    <property type="entry name" value="PTS SYSTEM N,N'-DIACETYLCHITOBIOSE-SPECIFIC EIIB COMPONENT"/>
    <property type="match status" value="1"/>
</dbReference>
<keyword evidence="1" id="KW-0813">Transport</keyword>
<feature type="domain" description="PTS EIIB type-3" evidence="8">
    <location>
        <begin position="1"/>
        <end position="99"/>
    </location>
</feature>
<evidence type="ECO:0000256" key="4">
    <source>
        <dbReference type="ARBA" id="ARBA00022679"/>
    </source>
</evidence>
<protein>
    <recommendedName>
        <fullName evidence="8">PTS EIIB type-3 domain-containing protein</fullName>
    </recommendedName>
</protein>
<dbReference type="OrthoDB" id="9808134at2"/>
<dbReference type="InterPro" id="IPR013012">
    <property type="entry name" value="PTS_EIIB_3"/>
</dbReference>
<dbReference type="InterPro" id="IPR003501">
    <property type="entry name" value="PTS_EIIB_2/3"/>
</dbReference>
<keyword evidence="3" id="KW-0762">Sugar transport</keyword>
<sequence>MKNIIVVCEAGITTSLLVNKLEGLTQDENENIKIQSKNTEEGLDFVKEESVDVVLLVPQIHHKFEDYSAATDGKVLKISINDYNNMNVYSIFEQLTEAL</sequence>
<dbReference type="Gene3D" id="3.40.50.2300">
    <property type="match status" value="1"/>
</dbReference>
<comment type="caution">
    <text evidence="9">The sequence shown here is derived from an EMBL/GenBank/DDBJ whole genome shotgun (WGS) entry which is preliminary data.</text>
</comment>
<dbReference type="GO" id="GO:0008982">
    <property type="term" value="F:protein-N(PI)-phosphohistidine-sugar phosphotransferase activity"/>
    <property type="evidence" value="ECO:0007669"/>
    <property type="project" value="InterPro"/>
</dbReference>
<evidence type="ECO:0000313" key="10">
    <source>
        <dbReference type="Proteomes" id="UP000239047"/>
    </source>
</evidence>
<keyword evidence="4" id="KW-0808">Transferase</keyword>
<dbReference type="InterPro" id="IPR051819">
    <property type="entry name" value="PTS_sugar-specific_EIIB"/>
</dbReference>
<keyword evidence="10" id="KW-1185">Reference proteome</keyword>
<reference evidence="9 10" key="1">
    <citation type="submission" date="2018-02" db="EMBL/GenBank/DDBJ databases">
        <title>Jeotgalibacillus proteolyticum sp. nov. a protease producing bacterium isolated from ocean sediments of Laizhou Bay.</title>
        <authorList>
            <person name="Li Y."/>
        </authorList>
    </citation>
    <scope>NUCLEOTIDE SEQUENCE [LARGE SCALE GENOMIC DNA]</scope>
    <source>
        <strain evidence="9 10">22-7</strain>
    </source>
</reference>
<organism evidence="9 10">
    <name type="scientific">Jeotgalibacillus proteolyticus</name>
    <dbReference type="NCBI Taxonomy" id="2082395"/>
    <lineage>
        <taxon>Bacteria</taxon>
        <taxon>Bacillati</taxon>
        <taxon>Bacillota</taxon>
        <taxon>Bacilli</taxon>
        <taxon>Bacillales</taxon>
        <taxon>Caryophanaceae</taxon>
        <taxon>Jeotgalibacillus</taxon>
    </lineage>
</organism>
<evidence type="ECO:0000256" key="7">
    <source>
        <dbReference type="PROSITE-ProRule" id="PRU00423"/>
    </source>
</evidence>
<dbReference type="PANTHER" id="PTHR34581">
    <property type="entry name" value="PTS SYSTEM N,N'-DIACETYLCHITOBIOSE-SPECIFIC EIIB COMPONENT"/>
    <property type="match status" value="1"/>
</dbReference>
<accession>A0A2S5G871</accession>
<evidence type="ECO:0000256" key="5">
    <source>
        <dbReference type="ARBA" id="ARBA00022683"/>
    </source>
</evidence>
<name>A0A2S5G871_9BACL</name>
<dbReference type="PROSITE" id="PS51100">
    <property type="entry name" value="PTS_EIIB_TYPE_3"/>
    <property type="match status" value="1"/>
</dbReference>
<dbReference type="Pfam" id="PF02302">
    <property type="entry name" value="PTS_IIB"/>
    <property type="match status" value="1"/>
</dbReference>
<dbReference type="SUPFAM" id="SSF52794">
    <property type="entry name" value="PTS system IIB component-like"/>
    <property type="match status" value="1"/>
</dbReference>
<keyword evidence="6" id="KW-0418">Kinase</keyword>
<evidence type="ECO:0000256" key="2">
    <source>
        <dbReference type="ARBA" id="ARBA00022553"/>
    </source>
</evidence>
<dbReference type="AlphaFoldDB" id="A0A2S5G871"/>
<evidence type="ECO:0000313" key="9">
    <source>
        <dbReference type="EMBL" id="PPA69197.1"/>
    </source>
</evidence>